<reference evidence="1 2" key="1">
    <citation type="journal article" date="2019" name="Sci. Rep.">
        <title>Orb-weaving spider Araneus ventricosus genome elucidates the spidroin gene catalogue.</title>
        <authorList>
            <person name="Kono N."/>
            <person name="Nakamura H."/>
            <person name="Ohtoshi R."/>
            <person name="Moran D.A.P."/>
            <person name="Shinohara A."/>
            <person name="Yoshida Y."/>
            <person name="Fujiwara M."/>
            <person name="Mori M."/>
            <person name="Tomita M."/>
            <person name="Arakawa K."/>
        </authorList>
    </citation>
    <scope>NUCLEOTIDE SEQUENCE [LARGE SCALE GENOMIC DNA]</scope>
</reference>
<organism evidence="1 2">
    <name type="scientific">Araneus ventricosus</name>
    <name type="common">Orbweaver spider</name>
    <name type="synonym">Epeira ventricosa</name>
    <dbReference type="NCBI Taxonomy" id="182803"/>
    <lineage>
        <taxon>Eukaryota</taxon>
        <taxon>Metazoa</taxon>
        <taxon>Ecdysozoa</taxon>
        <taxon>Arthropoda</taxon>
        <taxon>Chelicerata</taxon>
        <taxon>Arachnida</taxon>
        <taxon>Araneae</taxon>
        <taxon>Araneomorphae</taxon>
        <taxon>Entelegynae</taxon>
        <taxon>Araneoidea</taxon>
        <taxon>Araneidae</taxon>
        <taxon>Araneus</taxon>
    </lineage>
</organism>
<proteinExistence type="predicted"/>
<dbReference type="InterPro" id="IPR008042">
    <property type="entry name" value="Retrotrans_Pao"/>
</dbReference>
<dbReference type="Pfam" id="PF05380">
    <property type="entry name" value="Peptidase_A17"/>
    <property type="match status" value="1"/>
</dbReference>
<evidence type="ECO:0000313" key="2">
    <source>
        <dbReference type="Proteomes" id="UP000499080"/>
    </source>
</evidence>
<dbReference type="AlphaFoldDB" id="A0A4Y2QUZ4"/>
<keyword evidence="2" id="KW-1185">Reference proteome</keyword>
<dbReference type="Proteomes" id="UP000499080">
    <property type="component" value="Unassembled WGS sequence"/>
</dbReference>
<dbReference type="EMBL" id="BGPR01014885">
    <property type="protein sequence ID" value="GBN67131.1"/>
    <property type="molecule type" value="Genomic_DNA"/>
</dbReference>
<dbReference type="PANTHER" id="PTHR47331:SF5">
    <property type="entry name" value="RIBONUCLEASE H"/>
    <property type="match status" value="1"/>
</dbReference>
<protein>
    <submittedName>
        <fullName evidence="1">Uncharacterized protein</fullName>
    </submittedName>
</protein>
<evidence type="ECO:0000313" key="1">
    <source>
        <dbReference type="EMBL" id="GBN67131.1"/>
    </source>
</evidence>
<sequence length="150" mass="17023">MNWSHLEDYFLFKVNLTDVPIPTKRTVLSVIARLYDPLGLLGPVICKMKIFMQSLWLEGLNFDDPLPPSIASDWNRLVSSLKALEVLKIPRWILVDNNQKIILHCFSDSSQAAFGAVIYIQCVLPDGKVKTMADIDNHTSVANIRFHKLT</sequence>
<gene>
    <name evidence="1" type="ORF">AVEN_180200_1</name>
</gene>
<name>A0A4Y2QUZ4_ARAVE</name>
<comment type="caution">
    <text evidence="1">The sequence shown here is derived from an EMBL/GenBank/DDBJ whole genome shotgun (WGS) entry which is preliminary data.</text>
</comment>
<dbReference type="PANTHER" id="PTHR47331">
    <property type="entry name" value="PHD-TYPE DOMAIN-CONTAINING PROTEIN"/>
    <property type="match status" value="1"/>
</dbReference>
<dbReference type="OrthoDB" id="6127549at2759"/>
<accession>A0A4Y2QUZ4</accession>